<protein>
    <submittedName>
        <fullName evidence="1">Uncharacterized protein</fullName>
    </submittedName>
</protein>
<dbReference type="PANTHER" id="PTHR36694">
    <property type="entry name" value="PASIFLORA 1, ISOFORM A-RELATED"/>
    <property type="match status" value="1"/>
</dbReference>
<dbReference type="PANTHER" id="PTHR36694:SF11">
    <property type="entry name" value="LP21121P-RELATED"/>
    <property type="match status" value="1"/>
</dbReference>
<evidence type="ECO:0000313" key="1">
    <source>
        <dbReference type="EMBL" id="JAN15422.1"/>
    </source>
</evidence>
<sequence>MRLKCTIKRCFFSSLLVMAILRRCCCCFPLRRGTVTLGVMGFTGAITAIIFLILALIFVDEIATFVIKFMEKIIDFPRATGTRHLPKEDQDKKKEELHEFLVHAYSTYVFVLAILGEILGGILAGLLVWGAVKKRRNFLLPWLIFAIMVMVGTVVCIITCVVILPVSYGITFLIIGVLELLVMIYFWLVVFSFFQQLRENDQMNINSPAEMKRLTSHM</sequence>
<dbReference type="AlphaFoldDB" id="A0A0P6DDE3"/>
<proteinExistence type="predicted"/>
<name>A0A0P6DDE3_9CRUS</name>
<organism evidence="1">
    <name type="scientific">Daphnia magna</name>
    <dbReference type="NCBI Taxonomy" id="35525"/>
    <lineage>
        <taxon>Eukaryota</taxon>
        <taxon>Metazoa</taxon>
        <taxon>Ecdysozoa</taxon>
        <taxon>Arthropoda</taxon>
        <taxon>Crustacea</taxon>
        <taxon>Branchiopoda</taxon>
        <taxon>Diplostraca</taxon>
        <taxon>Cladocera</taxon>
        <taxon>Anomopoda</taxon>
        <taxon>Daphniidae</taxon>
        <taxon>Daphnia</taxon>
    </lineage>
</organism>
<dbReference type="EMBL" id="GDIQ01079315">
    <property type="protein sequence ID" value="JAN15422.1"/>
    <property type="molecule type" value="Transcribed_RNA"/>
</dbReference>
<accession>A0A0P6DDE3</accession>
<dbReference type="InterPro" id="IPR031720">
    <property type="entry name" value="DUF4728"/>
</dbReference>
<reference evidence="1" key="1">
    <citation type="submission" date="2015-10" db="EMBL/GenBank/DDBJ databases">
        <title>EvidentialGene: Evidence-directed Construction of Complete mRNA Transcriptomes without Genomes.</title>
        <authorList>
            <person name="Gilbert D.G."/>
        </authorList>
    </citation>
    <scope>NUCLEOTIDE SEQUENCE</scope>
</reference>
<dbReference type="Pfam" id="PF15860">
    <property type="entry name" value="DUF4728"/>
    <property type="match status" value="1"/>
</dbReference>
<dbReference type="OrthoDB" id="8190053at2759"/>